<feature type="compositionally biased region" description="Low complexity" evidence="2">
    <location>
        <begin position="203"/>
        <end position="242"/>
    </location>
</feature>
<dbReference type="InterPro" id="IPR000242">
    <property type="entry name" value="PTP_cat"/>
</dbReference>
<dbReference type="InterPro" id="IPR029021">
    <property type="entry name" value="Prot-tyrosine_phosphatase-like"/>
</dbReference>
<organism evidence="5 6">
    <name type="scientific">Pseudozyma antarctica (strain T-34)</name>
    <name type="common">Yeast</name>
    <name type="synonym">Candida antarctica</name>
    <dbReference type="NCBI Taxonomy" id="1151754"/>
    <lineage>
        <taxon>Eukaryota</taxon>
        <taxon>Fungi</taxon>
        <taxon>Dikarya</taxon>
        <taxon>Basidiomycota</taxon>
        <taxon>Ustilaginomycotina</taxon>
        <taxon>Ustilaginomycetes</taxon>
        <taxon>Ustilaginales</taxon>
        <taxon>Ustilaginaceae</taxon>
        <taxon>Moesziomyces</taxon>
    </lineage>
</organism>
<comment type="similarity">
    <text evidence="1">Belongs to the protein-tyrosine phosphatase family. Non-receptor class subfamily.</text>
</comment>
<feature type="region of interest" description="Disordered" evidence="2">
    <location>
        <begin position="672"/>
        <end position="696"/>
    </location>
</feature>
<dbReference type="Pfam" id="PF00102">
    <property type="entry name" value="Y_phosphatase"/>
    <property type="match status" value="2"/>
</dbReference>
<evidence type="ECO:0000259" key="3">
    <source>
        <dbReference type="PROSITE" id="PS50055"/>
    </source>
</evidence>
<protein>
    <submittedName>
        <fullName evidence="5">Uncharacterized protein</fullName>
    </submittedName>
</protein>
<evidence type="ECO:0000313" key="5">
    <source>
        <dbReference type="EMBL" id="GAC74467.1"/>
    </source>
</evidence>
<dbReference type="InterPro" id="IPR000387">
    <property type="entry name" value="Tyr_Pase_dom"/>
</dbReference>
<feature type="region of interest" description="Disordered" evidence="2">
    <location>
        <begin position="42"/>
        <end position="70"/>
    </location>
</feature>
<dbReference type="InterPro" id="IPR016130">
    <property type="entry name" value="Tyr_Pase_AS"/>
</dbReference>
<name>M9MFN0_PSEA3</name>
<feature type="region of interest" description="Disordered" evidence="2">
    <location>
        <begin position="987"/>
        <end position="1018"/>
    </location>
</feature>
<dbReference type="PROSITE" id="PS00383">
    <property type="entry name" value="TYR_PHOSPHATASE_1"/>
    <property type="match status" value="1"/>
</dbReference>
<gene>
    <name evidence="5" type="ORF">PANT_11d00068</name>
</gene>
<dbReference type="Proteomes" id="UP000011976">
    <property type="component" value="Unassembled WGS sequence"/>
</dbReference>
<feature type="region of interest" description="Disordered" evidence="2">
    <location>
        <begin position="1368"/>
        <end position="1411"/>
    </location>
</feature>
<feature type="compositionally biased region" description="Polar residues" evidence="2">
    <location>
        <begin position="673"/>
        <end position="689"/>
    </location>
</feature>
<feature type="domain" description="Tyrosine specific protein phosphatases" evidence="4">
    <location>
        <begin position="1078"/>
        <end position="1111"/>
    </location>
</feature>
<reference evidence="6" key="1">
    <citation type="journal article" date="2013" name="Genome Announc.">
        <title>Genome sequence of the basidiomycetous yeast Pseudozyma antarctica T-34, a producer of the glycolipid biosurfactants mannosylerythritol lipids.</title>
        <authorList>
            <person name="Morita T."/>
            <person name="Koike H."/>
            <person name="Koyama Y."/>
            <person name="Hagiwara H."/>
            <person name="Ito E."/>
            <person name="Fukuoka T."/>
            <person name="Imura T."/>
            <person name="Machida M."/>
            <person name="Kitamoto D."/>
        </authorList>
    </citation>
    <scope>NUCLEOTIDE SEQUENCE [LARGE SCALE GENOMIC DNA]</scope>
    <source>
        <strain evidence="6">T-34</strain>
    </source>
</reference>
<feature type="compositionally biased region" description="Polar residues" evidence="2">
    <location>
        <begin position="708"/>
        <end position="718"/>
    </location>
</feature>
<dbReference type="PRINTS" id="PR00700">
    <property type="entry name" value="PRTYPHPHTASE"/>
</dbReference>
<feature type="region of interest" description="Disordered" evidence="2">
    <location>
        <begin position="191"/>
        <end position="242"/>
    </location>
</feature>
<feature type="region of interest" description="Disordered" evidence="2">
    <location>
        <begin position="374"/>
        <end position="398"/>
    </location>
</feature>
<feature type="compositionally biased region" description="Low complexity" evidence="2">
    <location>
        <begin position="374"/>
        <end position="394"/>
    </location>
</feature>
<dbReference type="EMBL" id="DF196777">
    <property type="protein sequence ID" value="GAC74467.1"/>
    <property type="molecule type" value="Genomic_DNA"/>
</dbReference>
<dbReference type="InterPro" id="IPR003595">
    <property type="entry name" value="Tyr_Pase_cat"/>
</dbReference>
<evidence type="ECO:0000256" key="2">
    <source>
        <dbReference type="SAM" id="MobiDB-lite"/>
    </source>
</evidence>
<feature type="compositionally biased region" description="Polar residues" evidence="2">
    <location>
        <begin position="49"/>
        <end position="58"/>
    </location>
</feature>
<feature type="compositionally biased region" description="Polar residues" evidence="2">
    <location>
        <begin position="1298"/>
        <end position="1307"/>
    </location>
</feature>
<dbReference type="STRING" id="1151754.M9MFN0"/>
<feature type="region of interest" description="Disordered" evidence="2">
    <location>
        <begin position="608"/>
        <end position="635"/>
    </location>
</feature>
<dbReference type="SUPFAM" id="SSF52799">
    <property type="entry name" value="(Phosphotyrosine protein) phosphatases II"/>
    <property type="match status" value="1"/>
</dbReference>
<dbReference type="Gene3D" id="3.40.250.10">
    <property type="entry name" value="Rhodanese-like domain"/>
    <property type="match status" value="1"/>
</dbReference>
<feature type="compositionally biased region" description="Low complexity" evidence="2">
    <location>
        <begin position="345"/>
        <end position="361"/>
    </location>
</feature>
<accession>M9MFN0</accession>
<feature type="region of interest" description="Disordered" evidence="2">
    <location>
        <begin position="1127"/>
        <end position="1271"/>
    </location>
</feature>
<proteinExistence type="inferred from homology"/>
<evidence type="ECO:0000313" key="6">
    <source>
        <dbReference type="Proteomes" id="UP000011976"/>
    </source>
</evidence>
<dbReference type="PROSITE" id="PS50056">
    <property type="entry name" value="TYR_PHOSPHATASE_2"/>
    <property type="match status" value="1"/>
</dbReference>
<dbReference type="SUPFAM" id="SSF52821">
    <property type="entry name" value="Rhodanese/Cell cycle control phosphatase"/>
    <property type="match status" value="1"/>
</dbReference>
<feature type="compositionally biased region" description="Acidic residues" evidence="2">
    <location>
        <begin position="93"/>
        <end position="102"/>
    </location>
</feature>
<dbReference type="PANTHER" id="PTHR19134">
    <property type="entry name" value="RECEPTOR-TYPE TYROSINE-PROTEIN PHOSPHATASE"/>
    <property type="match status" value="1"/>
</dbReference>
<dbReference type="InterPro" id="IPR050348">
    <property type="entry name" value="Protein-Tyr_Phosphatase"/>
</dbReference>
<dbReference type="PROSITE" id="PS50055">
    <property type="entry name" value="TYR_PHOSPHATASE_PTP"/>
    <property type="match status" value="1"/>
</dbReference>
<feature type="region of interest" description="Disordered" evidence="2">
    <location>
        <begin position="1298"/>
        <end position="1321"/>
    </location>
</feature>
<dbReference type="PANTHER" id="PTHR19134:SF561">
    <property type="entry name" value="PROTEIN TYROSINE PHOSPHATASE 36E, ISOFORM A"/>
    <property type="match status" value="1"/>
</dbReference>
<dbReference type="OrthoDB" id="6058203at2759"/>
<evidence type="ECO:0000259" key="4">
    <source>
        <dbReference type="PROSITE" id="PS50056"/>
    </source>
</evidence>
<dbReference type="Gene3D" id="3.90.190.10">
    <property type="entry name" value="Protein tyrosine phosphatase superfamily"/>
    <property type="match status" value="1"/>
</dbReference>
<feature type="region of interest" description="Disordered" evidence="2">
    <location>
        <begin position="412"/>
        <end position="438"/>
    </location>
</feature>
<dbReference type="InterPro" id="IPR036873">
    <property type="entry name" value="Rhodanese-like_dom_sf"/>
</dbReference>
<feature type="region of interest" description="Disordered" evidence="2">
    <location>
        <begin position="708"/>
        <end position="733"/>
    </location>
</feature>
<feature type="region of interest" description="Disordered" evidence="2">
    <location>
        <begin position="85"/>
        <end position="105"/>
    </location>
</feature>
<evidence type="ECO:0000256" key="1">
    <source>
        <dbReference type="ARBA" id="ARBA00009649"/>
    </source>
</evidence>
<dbReference type="SMART" id="SM00404">
    <property type="entry name" value="PTPc_motif"/>
    <property type="match status" value="1"/>
</dbReference>
<dbReference type="SMART" id="SM00194">
    <property type="entry name" value="PTPc"/>
    <property type="match status" value="1"/>
</dbReference>
<feature type="compositionally biased region" description="Low complexity" evidence="2">
    <location>
        <begin position="421"/>
        <end position="438"/>
    </location>
</feature>
<dbReference type="GO" id="GO:0004725">
    <property type="term" value="F:protein tyrosine phosphatase activity"/>
    <property type="evidence" value="ECO:0007669"/>
    <property type="project" value="InterPro"/>
</dbReference>
<feature type="region of interest" description="Disordered" evidence="2">
    <location>
        <begin position="327"/>
        <end position="361"/>
    </location>
</feature>
<sequence length="1535" mass="161012">MRDIQSRGAQSAEGTEAWIARGRVLCGLTSLRVWRDPALRRAYGAPLGGSNTSRQGQTPRDRSSGSKLGPRACLALQGHGLCLSARPRKSYGDDDGDDDDDDVGRGCAREAVDEKSDRAAAAAAKPHLHRPSLHPTRIATTTTALLRLAALPPPRLASTVQYTTLPSASKPTNPTAFYTASALLIMMSTQPPDSATKTKSRRSLLPSLSFGSSSSSSSSSSSTVSATTSRMSNPPSAAASTSNAEPDYFAAIHVPDPNDPNPGAVRIASPFALATPLVSASGARLPSHQTADAHHIDADPDPHPWAKLFPDGGMTTALPDRFQIGRLGLPPTPAANATSVPKKMAPGASPSSSASHSRSHLNLSARLKGALSSSASLPLPSSSSSSVNPRASSSTDDLTKFKALDVDALADTLNPPPWKQSNAAASASPAHSTSSSAADAPDDVLILDIRPSTSFSTARVVSSINICAPSTLLKRPAITVERIEDEMLGSIADRRRFMRWRKGPLKPKPDASQASIDAVRKRGATISLPEEPGITKIIVLDTDTSRIDGTGNATAGGGGPCLIGVLKKFEAAGFAGELCWLVGGFNKLARSKRARDFIDSAALSRTAEHQDAGAGAAAAAKPAPSRSGSDARMRLPPTLKLNGITASPAATSPIDTDARQSLVQPRGLPKEAFQTQSTVAGWPGSNTSPAKEGVNPAATNSLQFNLASHHQGQSQSGANDPEAKGSNRPAAACANPFFDNIRQNRELQHGITEKIPMDLPSMSDVQVSELPPFLQKLVRLPPADRALALAQAFFDIEKAEQNRLIATMQQHSAESDCDPRAKDFAAAQAAAMQKPSLGVRHLDARSHAFPFSIAAALERGADNRYNNIWTYEHSRVRLSKPQSAHDSGSDYLNASFVQPPQQLGSRRRYIATQAPLPSTFDAFWTAVWEQNSRVIVMLTREHESGRLQSHPYWLASQYGDHIRLTKLEEVVLDQQGNKMRSEECEGVLGSSTDQGGALFPSMPSQPQHHSASAGKREPTTVRRTFLLKNLAEPHAEPRRVVQLQYIAWPDYHIPETPESLLMLIDMAAGAQNAADADVRSAVSRGRTGTAGPMVVHCSAGVGRTGAYIVIDATLDALRRVRRRQKLAATGHVDPSQVPEPPTWENGLAGAGGEGAAAADATPEVEMAPASSPLGDRFPRTPRRSLKRELSPTGMDIDMGSTHAGSSFGRDLSSPPPMFRSRSNESSSNVDAASNLSSSLGSQRSAGSISQQLAPEAQAQAGEGAAGPSGFINPFSSPTFNFNATAMGKLRAGAMQQASSPFSEVSTPSFHGGGGGSARSSFSSAAGVHSRLSSSNGLSPTTGAVADGGSRSIEEALLSAMNPFELALSQSSQGDEAGQADTNGPSAAGDQSTSTITGSNEPTPFDVASSNSFGFGAARGESMSASDSAGSGSFDVLTGTPSTSASMSSVTDAAAEPQVLVAKDNARLSSVLKHDGASPQRAADQAYVEGVDLVKTTVETVREQRMSLIQTGRQFVFVYSAVLAGLLADLEREGIH</sequence>
<feature type="compositionally biased region" description="Low complexity" evidence="2">
    <location>
        <begin position="1231"/>
        <end position="1269"/>
    </location>
</feature>
<feature type="domain" description="Tyrosine-protein phosphatase" evidence="3">
    <location>
        <begin position="863"/>
        <end position="1119"/>
    </location>
</feature>